<accession>Q2CDR9</accession>
<feature type="signal peptide" evidence="1">
    <location>
        <begin position="1"/>
        <end position="23"/>
    </location>
</feature>
<dbReference type="AlphaFoldDB" id="Q2CDR9"/>
<evidence type="ECO:0000256" key="1">
    <source>
        <dbReference type="SAM" id="SignalP"/>
    </source>
</evidence>
<dbReference type="Proteomes" id="UP000003635">
    <property type="component" value="Unassembled WGS sequence"/>
</dbReference>
<gene>
    <name evidence="2" type="ORF">OG2516_09288</name>
</gene>
<keyword evidence="3" id="KW-1185">Reference proteome</keyword>
<dbReference type="OrthoDB" id="7739394at2"/>
<evidence type="ECO:0000313" key="3">
    <source>
        <dbReference type="Proteomes" id="UP000003635"/>
    </source>
</evidence>
<keyword evidence="2" id="KW-0436">Ligase</keyword>
<protein>
    <submittedName>
        <fullName evidence="2">Acetyl-CoA carboxylase alpha subunit</fullName>
        <ecNumber evidence="2">6.4.1.2</ecNumber>
    </submittedName>
</protein>
<dbReference type="HOGENOM" id="CLU_1260374_0_0_5"/>
<name>Q2CDR9_OCEGH</name>
<organism evidence="2 3">
    <name type="scientific">Oceanicola granulosus (strain ATCC BAA-861 / DSM 15982 / KCTC 12143 / HTCC2516)</name>
    <dbReference type="NCBI Taxonomy" id="314256"/>
    <lineage>
        <taxon>Bacteria</taxon>
        <taxon>Pseudomonadati</taxon>
        <taxon>Pseudomonadota</taxon>
        <taxon>Alphaproteobacteria</taxon>
        <taxon>Rhodobacterales</taxon>
        <taxon>Roseobacteraceae</taxon>
        <taxon>Oceanicola</taxon>
    </lineage>
</organism>
<comment type="caution">
    <text evidence="2">The sequence shown here is derived from an EMBL/GenBank/DDBJ whole genome shotgun (WGS) entry which is preliminary data.</text>
</comment>
<dbReference type="EMBL" id="AAOT01000022">
    <property type="protein sequence ID" value="EAR50781.1"/>
    <property type="molecule type" value="Genomic_DNA"/>
</dbReference>
<dbReference type="RefSeq" id="WP_007255379.1">
    <property type="nucleotide sequence ID" value="NZ_CH724107.1"/>
</dbReference>
<evidence type="ECO:0000313" key="2">
    <source>
        <dbReference type="EMBL" id="EAR50781.1"/>
    </source>
</evidence>
<reference evidence="2 3" key="1">
    <citation type="journal article" date="2010" name="J. Bacteriol.">
        <title>Genome sequences of Oceanicola granulosus HTCC2516(T) and Oceanicola batsensis HTCC2597(TDelta).</title>
        <authorList>
            <person name="Thrash J.C."/>
            <person name="Cho J.C."/>
            <person name="Vergin K.L."/>
            <person name="Giovannoni S.J."/>
        </authorList>
    </citation>
    <scope>NUCLEOTIDE SEQUENCE [LARGE SCALE GENOMIC DNA]</scope>
    <source>
        <strain evidence="3">ATCC BAA-861 / DSM 15982 / KCTC 12143 / HTCC2516</strain>
    </source>
</reference>
<sequence>MTRRPIALLAALIALPHAAPAQVACTDRPEPVRVDPCIVGNWIGTSTAAEVFSDFIRSMETAGVTMSPLPDFPEVYGMKIYDDGFYTTLPFHANAAVIIEDRHGSATQIMDMSVPTQAGYVDAAEGMLEMCQIPGGAPMLRVEVQSDGRSASSMIPVDGGGGGGFVPEISYRCGPDGFSFSVFLSDPIGAVDYYLTRFPDDAFDETFGAMADERFGIDE</sequence>
<proteinExistence type="predicted"/>
<feature type="chain" id="PRO_5004207218" evidence="1">
    <location>
        <begin position="24"/>
        <end position="219"/>
    </location>
</feature>
<dbReference type="GO" id="GO:0003989">
    <property type="term" value="F:acetyl-CoA carboxylase activity"/>
    <property type="evidence" value="ECO:0007669"/>
    <property type="project" value="UniProtKB-EC"/>
</dbReference>
<keyword evidence="1" id="KW-0732">Signal</keyword>
<dbReference type="eggNOG" id="ENOG502ZHD6">
    <property type="taxonomic scope" value="Bacteria"/>
</dbReference>
<dbReference type="EC" id="6.4.1.2" evidence="2"/>
<dbReference type="STRING" id="314256.OG2516_09288"/>